<accession>A0AAE1LRK0</accession>
<evidence type="ECO:0000313" key="3">
    <source>
        <dbReference type="EMBL" id="KAK3927757.1"/>
    </source>
</evidence>
<gene>
    <name evidence="3" type="ORF">KUF71_016042</name>
</gene>
<keyword evidence="4" id="KW-1185">Reference proteome</keyword>
<feature type="compositionally biased region" description="Basic residues" evidence="1">
    <location>
        <begin position="68"/>
        <end position="89"/>
    </location>
</feature>
<feature type="region of interest" description="Disordered" evidence="1">
    <location>
        <begin position="1"/>
        <end position="121"/>
    </location>
</feature>
<feature type="transmembrane region" description="Helical" evidence="2">
    <location>
        <begin position="227"/>
        <end position="247"/>
    </location>
</feature>
<feature type="compositionally biased region" description="Low complexity" evidence="1">
    <location>
        <begin position="92"/>
        <end position="115"/>
    </location>
</feature>
<feature type="compositionally biased region" description="Acidic residues" evidence="1">
    <location>
        <begin position="339"/>
        <end position="348"/>
    </location>
</feature>
<proteinExistence type="predicted"/>
<dbReference type="EMBL" id="JAHWGI010001301">
    <property type="protein sequence ID" value="KAK3927757.1"/>
    <property type="molecule type" value="Genomic_DNA"/>
</dbReference>
<keyword evidence="2" id="KW-1133">Transmembrane helix</keyword>
<name>A0AAE1LRK0_9NEOP</name>
<protein>
    <submittedName>
        <fullName evidence="3">Disintegrin pyramidin-B</fullName>
    </submittedName>
</protein>
<evidence type="ECO:0000256" key="2">
    <source>
        <dbReference type="SAM" id="Phobius"/>
    </source>
</evidence>
<dbReference type="Proteomes" id="UP001219518">
    <property type="component" value="Unassembled WGS sequence"/>
</dbReference>
<evidence type="ECO:0000313" key="4">
    <source>
        <dbReference type="Proteomes" id="UP001219518"/>
    </source>
</evidence>
<reference evidence="3" key="1">
    <citation type="submission" date="2021-07" db="EMBL/GenBank/DDBJ databases">
        <authorList>
            <person name="Catto M.A."/>
            <person name="Jacobson A."/>
            <person name="Kennedy G."/>
            <person name="Labadie P."/>
            <person name="Hunt B.G."/>
            <person name="Srinivasan R."/>
        </authorList>
    </citation>
    <scope>NUCLEOTIDE SEQUENCE</scope>
    <source>
        <strain evidence="3">PL_HMW_Pooled</strain>
        <tissue evidence="3">Head</tissue>
    </source>
</reference>
<organism evidence="3 4">
    <name type="scientific">Frankliniella fusca</name>
    <dbReference type="NCBI Taxonomy" id="407009"/>
    <lineage>
        <taxon>Eukaryota</taxon>
        <taxon>Metazoa</taxon>
        <taxon>Ecdysozoa</taxon>
        <taxon>Arthropoda</taxon>
        <taxon>Hexapoda</taxon>
        <taxon>Insecta</taxon>
        <taxon>Pterygota</taxon>
        <taxon>Neoptera</taxon>
        <taxon>Paraneoptera</taxon>
        <taxon>Thysanoptera</taxon>
        <taxon>Terebrantia</taxon>
        <taxon>Thripoidea</taxon>
        <taxon>Thripidae</taxon>
        <taxon>Frankliniella</taxon>
    </lineage>
</organism>
<feature type="region of interest" description="Disordered" evidence="1">
    <location>
        <begin position="327"/>
        <end position="348"/>
    </location>
</feature>
<comment type="caution">
    <text evidence="3">The sequence shown here is derived from an EMBL/GenBank/DDBJ whole genome shotgun (WGS) entry which is preliminary data.</text>
</comment>
<dbReference type="AlphaFoldDB" id="A0AAE1LRK0"/>
<reference evidence="3" key="2">
    <citation type="journal article" date="2023" name="BMC Genomics">
        <title>Pest status, molecular evolution, and epigenetic factors derived from the genome assembly of Frankliniella fusca, a thysanopteran phytovirus vector.</title>
        <authorList>
            <person name="Catto M.A."/>
            <person name="Labadie P.E."/>
            <person name="Jacobson A.L."/>
            <person name="Kennedy G.G."/>
            <person name="Srinivasan R."/>
            <person name="Hunt B.G."/>
        </authorList>
    </citation>
    <scope>NUCLEOTIDE SEQUENCE</scope>
    <source>
        <strain evidence="3">PL_HMW_Pooled</strain>
    </source>
</reference>
<evidence type="ECO:0000256" key="1">
    <source>
        <dbReference type="SAM" id="MobiDB-lite"/>
    </source>
</evidence>
<keyword evidence="2" id="KW-0812">Transmembrane</keyword>
<sequence length="393" mass="42257">MTGESLLRRWRLDNPLPNPWGGPGATARPRESDEELDGQQHYPARRSLHWLPSGLGTNWDLRGENAHPVRHPKSHQQHGHGHGRHHHRGEHATTSAAPASGPATSASASTPASTPVPAPANRTLGARVPVADSSAAAAAAPSLERFVPLALSSASRGDVADVVVLESEPAAEVTPQPAREDDSSIRIRPLSPAVDVACYSSNQRCFPFGVYETNIEIHEYGVHPPQVLIIIAMTCMLSLGFIAVVMGCVHCCTTTRSKEAGGGDDMVDICDARDCHRAYRGPTCPRSPRTWPHPLQLQLAGQQQGAAAGPRHHLPLLRRLVQAVVAHPRQRPHPRPEDADQSDDSEEELLFPAPSGAVASGSASMISLHSLHSVRERQASVSMEDLLLLGRCR</sequence>
<keyword evidence="2" id="KW-0472">Membrane</keyword>
<feature type="compositionally biased region" description="Basic and acidic residues" evidence="1">
    <location>
        <begin position="1"/>
        <end position="12"/>
    </location>
</feature>